<accession>A0AAE3XZ11</accession>
<dbReference type="InterPro" id="IPR008090">
    <property type="entry name" value="Fe_iron_reduct"/>
</dbReference>
<organism evidence="2 3">
    <name type="scientific">Variovorax paradoxus</name>
    <dbReference type="NCBI Taxonomy" id="34073"/>
    <lineage>
        <taxon>Bacteria</taxon>
        <taxon>Pseudomonadati</taxon>
        <taxon>Pseudomonadota</taxon>
        <taxon>Betaproteobacteria</taxon>
        <taxon>Burkholderiales</taxon>
        <taxon>Comamonadaceae</taxon>
        <taxon>Variovorax</taxon>
    </lineage>
</organism>
<evidence type="ECO:0000259" key="1">
    <source>
        <dbReference type="Pfam" id="PF06276"/>
    </source>
</evidence>
<evidence type="ECO:0000313" key="3">
    <source>
        <dbReference type="Proteomes" id="UP001184828"/>
    </source>
</evidence>
<comment type="caution">
    <text evidence="2">The sequence shown here is derived from an EMBL/GenBank/DDBJ whole genome shotgun (WGS) entry which is preliminary data.</text>
</comment>
<dbReference type="EMBL" id="JAVDQZ010000003">
    <property type="protein sequence ID" value="MDR6426176.1"/>
    <property type="molecule type" value="Genomic_DNA"/>
</dbReference>
<gene>
    <name evidence="2" type="ORF">J2738_002309</name>
</gene>
<dbReference type="AlphaFoldDB" id="A0AAE3XZ11"/>
<name>A0AAE3XZ11_VARPD</name>
<dbReference type="Proteomes" id="UP001184828">
    <property type="component" value="Unassembled WGS sequence"/>
</dbReference>
<feature type="domain" description="Aerobactin siderophore biosynthesis IucA/IucC-like C-terminal" evidence="1">
    <location>
        <begin position="89"/>
        <end position="229"/>
    </location>
</feature>
<dbReference type="InterPro" id="IPR022770">
    <property type="entry name" value="IucA/IucC-like_C"/>
</dbReference>
<protein>
    <submittedName>
        <fullName evidence="2">Ferric iron reductase protein FhuF</fullName>
    </submittedName>
</protein>
<proteinExistence type="predicted"/>
<sequence length="281" mass="30383">MNTTAAKPSSRDAFPAPLAGRLVIALLEPLFPGALAVHAERLQCADAVPAGALRVADLAHSPSLLADVLRLHARARGAAGARDLRPVASAWSLDYLSALLPPVVAAASVLQHVFPVSAEHIWVRLDDKGAPSSFHVLHPGDALRGADTAQRYAPLLWQHLQPLFFALCSLTRLAPKILWGNTARHLEPIFDMALAATGGAAHIAHDRDRLLHHPAWPDEARPVNPLHARCREVRPVDAGQGRPVKLHRQCCLYYLLPCEDYCGACPLAPQHRKSAGEILQP</sequence>
<dbReference type="GO" id="GO:0003824">
    <property type="term" value="F:catalytic activity"/>
    <property type="evidence" value="ECO:0007669"/>
    <property type="project" value="UniProtKB-ARBA"/>
</dbReference>
<reference evidence="2" key="1">
    <citation type="submission" date="2023-07" db="EMBL/GenBank/DDBJ databases">
        <title>Sorghum-associated microbial communities from plants grown in Nebraska, USA.</title>
        <authorList>
            <person name="Schachtman D."/>
        </authorList>
    </citation>
    <scope>NUCLEOTIDE SEQUENCE</scope>
    <source>
        <strain evidence="2">DS2114</strain>
    </source>
</reference>
<dbReference type="NCBIfam" id="TIGR03951">
    <property type="entry name" value="Fe_III_red_FhuF"/>
    <property type="match status" value="1"/>
</dbReference>
<dbReference type="Pfam" id="PF06276">
    <property type="entry name" value="FhuF"/>
    <property type="match status" value="1"/>
</dbReference>
<evidence type="ECO:0000313" key="2">
    <source>
        <dbReference type="EMBL" id="MDR6426176.1"/>
    </source>
</evidence>